<gene>
    <name evidence="3" type="ORF">SAMN05444168_5112</name>
</gene>
<organism evidence="3 4">
    <name type="scientific">Paraburkholderia phenazinium</name>
    <dbReference type="NCBI Taxonomy" id="60549"/>
    <lineage>
        <taxon>Bacteria</taxon>
        <taxon>Pseudomonadati</taxon>
        <taxon>Pseudomonadota</taxon>
        <taxon>Betaproteobacteria</taxon>
        <taxon>Burkholderiales</taxon>
        <taxon>Burkholderiaceae</taxon>
        <taxon>Paraburkholderia</taxon>
    </lineage>
</organism>
<feature type="transmembrane region" description="Helical" evidence="1">
    <location>
        <begin position="37"/>
        <end position="58"/>
    </location>
</feature>
<evidence type="ECO:0000313" key="3">
    <source>
        <dbReference type="EMBL" id="SIO48071.1"/>
    </source>
</evidence>
<dbReference type="PANTHER" id="PTHR39430">
    <property type="entry name" value="MEMBRANE-ASSOCIATED PROTEASE-RELATED"/>
    <property type="match status" value="1"/>
</dbReference>
<feature type="transmembrane region" description="Helical" evidence="1">
    <location>
        <begin position="153"/>
        <end position="170"/>
    </location>
</feature>
<protein>
    <recommendedName>
        <fullName evidence="2">CAAX prenyl protease 2/Lysostaphin resistance protein A-like domain-containing protein</fullName>
    </recommendedName>
</protein>
<feature type="transmembrane region" description="Helical" evidence="1">
    <location>
        <begin position="182"/>
        <end position="203"/>
    </location>
</feature>
<dbReference type="InterPro" id="IPR003675">
    <property type="entry name" value="Rce1/LyrA-like_dom"/>
</dbReference>
<feature type="domain" description="CAAX prenyl protease 2/Lysostaphin resistance protein A-like" evidence="2">
    <location>
        <begin position="157"/>
        <end position="247"/>
    </location>
</feature>
<dbReference type="GO" id="GO:0080120">
    <property type="term" value="P:CAAX-box protein maturation"/>
    <property type="evidence" value="ECO:0007669"/>
    <property type="project" value="UniProtKB-ARBA"/>
</dbReference>
<feature type="transmembrane region" description="Helical" evidence="1">
    <location>
        <begin position="286"/>
        <end position="305"/>
    </location>
</feature>
<evidence type="ECO:0000259" key="2">
    <source>
        <dbReference type="Pfam" id="PF02517"/>
    </source>
</evidence>
<feature type="transmembrane region" description="Helical" evidence="1">
    <location>
        <begin position="215"/>
        <end position="239"/>
    </location>
</feature>
<reference evidence="3 4" key="1">
    <citation type="submission" date="2016-11" db="EMBL/GenBank/DDBJ databases">
        <authorList>
            <person name="Jaros S."/>
            <person name="Januszkiewicz K."/>
            <person name="Wedrychowicz H."/>
        </authorList>
    </citation>
    <scope>NUCLEOTIDE SEQUENCE [LARGE SCALE GENOMIC DNA]</scope>
    <source>
        <strain evidence="3 4">GAS86</strain>
    </source>
</reference>
<evidence type="ECO:0000256" key="1">
    <source>
        <dbReference type="SAM" id="Phobius"/>
    </source>
</evidence>
<feature type="transmembrane region" description="Helical" evidence="1">
    <location>
        <begin position="78"/>
        <end position="98"/>
    </location>
</feature>
<dbReference type="GO" id="GO:0004175">
    <property type="term" value="F:endopeptidase activity"/>
    <property type="evidence" value="ECO:0007669"/>
    <property type="project" value="UniProtKB-ARBA"/>
</dbReference>
<keyword evidence="1" id="KW-0812">Transmembrane</keyword>
<name>A0A1N6JV21_9BURK</name>
<keyword evidence="1" id="KW-0472">Membrane</keyword>
<sequence length="326" mass="35680">MDDSLTQPEEQTKSATRGSRFKRRVRWVFTSRNGMRAGWGVAVFIATFVAVVFGIAAVRAHFGHHHHPITLFTLPVAYLGETFQLAGLIAALAVVAAIERRSMLSFGLRDSAAWTRFGGGLLCGFGAISLMVLVLVQMHLLVLDPPTDHGVTVWTRAVAWAGFFLLVGIFEESTLRGYLQYTLTRGIGFWWGVLLLSILFGGLHGSNPGETPIGLISAGGFGIVICLSLWYTGSLFWAIGFHAAWDWGESYFYGTSDSGTLVDTRLFTAHPLGNILMSGGKTGPEGSLLIFPMLLITAVLIWLWWGRRTTSPFRGSGWKPARTAIR</sequence>
<dbReference type="Proteomes" id="UP000184693">
    <property type="component" value="Unassembled WGS sequence"/>
</dbReference>
<dbReference type="EMBL" id="FSRM01000002">
    <property type="protein sequence ID" value="SIO48071.1"/>
    <property type="molecule type" value="Genomic_DNA"/>
</dbReference>
<dbReference type="PANTHER" id="PTHR39430:SF1">
    <property type="entry name" value="PROTEASE"/>
    <property type="match status" value="1"/>
</dbReference>
<dbReference type="RefSeq" id="WP_074267134.1">
    <property type="nucleotide sequence ID" value="NZ_FSRM01000002.1"/>
</dbReference>
<accession>A0A1N6JV21</accession>
<dbReference type="AlphaFoldDB" id="A0A1N6JV21"/>
<feature type="transmembrane region" description="Helical" evidence="1">
    <location>
        <begin position="119"/>
        <end position="141"/>
    </location>
</feature>
<evidence type="ECO:0000313" key="4">
    <source>
        <dbReference type="Proteomes" id="UP000184693"/>
    </source>
</evidence>
<dbReference type="Pfam" id="PF02517">
    <property type="entry name" value="Rce1-like"/>
    <property type="match status" value="1"/>
</dbReference>
<keyword evidence="1" id="KW-1133">Transmembrane helix</keyword>
<proteinExistence type="predicted"/>